<dbReference type="Pfam" id="PF00593">
    <property type="entry name" value="TonB_dep_Rec_b-barrel"/>
    <property type="match status" value="1"/>
</dbReference>
<keyword evidence="5 13" id="KW-0732">Signal</keyword>
<evidence type="ECO:0000256" key="10">
    <source>
        <dbReference type="PROSITE-ProRule" id="PRU01360"/>
    </source>
</evidence>
<dbReference type="eggNOG" id="COG4206">
    <property type="taxonomic scope" value="Bacteria"/>
</dbReference>
<dbReference type="RefSeq" id="WP_022636798.1">
    <property type="nucleotide sequence ID" value="NZ_ASJR01000010.1"/>
</dbReference>
<protein>
    <submittedName>
        <fullName evidence="16">TonB-dependent receptor</fullName>
    </submittedName>
</protein>
<feature type="domain" description="TonB-dependent receptor plug" evidence="15">
    <location>
        <begin position="45"/>
        <end position="146"/>
    </location>
</feature>
<feature type="signal peptide" evidence="13">
    <location>
        <begin position="1"/>
        <end position="19"/>
    </location>
</feature>
<evidence type="ECO:0000256" key="2">
    <source>
        <dbReference type="ARBA" id="ARBA00022448"/>
    </source>
</evidence>
<evidence type="ECO:0000256" key="6">
    <source>
        <dbReference type="ARBA" id="ARBA00023077"/>
    </source>
</evidence>
<feature type="region of interest" description="Disordered" evidence="12">
    <location>
        <begin position="257"/>
        <end position="277"/>
    </location>
</feature>
<proteinExistence type="inferred from homology"/>
<dbReference type="InterPro" id="IPR036942">
    <property type="entry name" value="Beta-barrel_TonB_sf"/>
</dbReference>
<evidence type="ECO:0000256" key="8">
    <source>
        <dbReference type="ARBA" id="ARBA00023170"/>
    </source>
</evidence>
<name>U7DB77_9BACT</name>
<reference evidence="16 17" key="1">
    <citation type="journal article" date="2013" name="Environ. Microbiol.">
        <title>Genome analysis of Chitinivibrio alkaliphilus gen. nov., sp. nov., a novel extremely haloalkaliphilic anaerobic chitinolytic bacterium from the candidate phylum Termite Group 3.</title>
        <authorList>
            <person name="Sorokin D.Y."/>
            <person name="Gumerov V.M."/>
            <person name="Rakitin A.L."/>
            <person name="Beletsky A.V."/>
            <person name="Damste J.S."/>
            <person name="Muyzer G."/>
            <person name="Mardanov A.V."/>
            <person name="Ravin N.V."/>
        </authorList>
    </citation>
    <scope>NUCLEOTIDE SEQUENCE [LARGE SCALE GENOMIC DNA]</scope>
    <source>
        <strain evidence="16 17">ACht1</strain>
    </source>
</reference>
<dbReference type="Gene3D" id="2.170.130.10">
    <property type="entry name" value="TonB-dependent receptor, plug domain"/>
    <property type="match status" value="1"/>
</dbReference>
<dbReference type="Gene3D" id="2.40.170.20">
    <property type="entry name" value="TonB-dependent receptor, beta-barrel domain"/>
    <property type="match status" value="1"/>
</dbReference>
<evidence type="ECO:0000259" key="14">
    <source>
        <dbReference type="Pfam" id="PF00593"/>
    </source>
</evidence>
<dbReference type="GO" id="GO:0009279">
    <property type="term" value="C:cell outer membrane"/>
    <property type="evidence" value="ECO:0007669"/>
    <property type="project" value="UniProtKB-SubCell"/>
</dbReference>
<comment type="similarity">
    <text evidence="10 11">Belongs to the TonB-dependent receptor family.</text>
</comment>
<evidence type="ECO:0000256" key="12">
    <source>
        <dbReference type="SAM" id="MobiDB-lite"/>
    </source>
</evidence>
<dbReference type="InterPro" id="IPR039426">
    <property type="entry name" value="TonB-dep_rcpt-like"/>
</dbReference>
<feature type="chain" id="PRO_5004679107" evidence="13">
    <location>
        <begin position="20"/>
        <end position="717"/>
    </location>
</feature>
<dbReference type="InterPro" id="IPR000531">
    <property type="entry name" value="Beta-barrel_TonB"/>
</dbReference>
<evidence type="ECO:0000256" key="5">
    <source>
        <dbReference type="ARBA" id="ARBA00022729"/>
    </source>
</evidence>
<evidence type="ECO:0000256" key="11">
    <source>
        <dbReference type="RuleBase" id="RU003357"/>
    </source>
</evidence>
<dbReference type="InterPro" id="IPR037066">
    <property type="entry name" value="Plug_dom_sf"/>
</dbReference>
<dbReference type="Proteomes" id="UP000017148">
    <property type="component" value="Unassembled WGS sequence"/>
</dbReference>
<evidence type="ECO:0000313" key="16">
    <source>
        <dbReference type="EMBL" id="ERP31675.1"/>
    </source>
</evidence>
<evidence type="ECO:0000256" key="4">
    <source>
        <dbReference type="ARBA" id="ARBA00022692"/>
    </source>
</evidence>
<evidence type="ECO:0000259" key="15">
    <source>
        <dbReference type="Pfam" id="PF07715"/>
    </source>
</evidence>
<dbReference type="EMBL" id="ASJR01000010">
    <property type="protein sequence ID" value="ERP31675.1"/>
    <property type="molecule type" value="Genomic_DNA"/>
</dbReference>
<dbReference type="OrthoDB" id="9763670at2"/>
<sequence length="717" mass="80243">MKRLLVATSILTLFFCVGAHDHELDALEIRETEIPEAGSRERETIYVREEDHTSAARTVDDLLTGIAGVDVTRTAATGSDGRGNVHIRGLDDNRITVALNGRVVNGSGVMGGVYVDWSTLSIDDVEKIEVIRGYKDARYPNAVGGVVNIITVREIEEDRTQVFGSLSSIEPAADDPLRTTAYTAGVAHQKRIGDLGHLSLSLSNTSADAFLRNNFNDQMELSGALNLYLMEDMHFSTSLKQSIQNRGMTVENRRNSDFFDSSYPEAGDAGTGGPGIPWRGGEYTWGDRSSVENIRTQWDVSLEKKINETLLRGSFFITDQDRRQHYYAIDDSTNLVLERFAKPEAGTRGWNISAETSLGRHDLSYGADGQLRRSESNVIYTANEDYFARPMETIADLDSLPDPTDRSRRIGLFVQDDFTLQEDLLELSLGTRFDYYKGFEDTVGGRQIQENTYSNISPTTGITYTPTEQTALSFFASIATKHPTEPEYSWYHNGHDPDTNPDFDISRPDFSPERAYQLDLSLDQYLLEGSLNWGVNLYTMSIDDYITVIFGYPPSRVVYNIDNVTLRGLEVFYSHHVSDQLSLSANTSLQNSEKSGDILDMGNELSDELLELPRVKANGRVSYSFRNDMRATLTTRFVGERDFITGNRAREESLALETLDPFATTDISAAVPLFPRRTDITAKLTITAMNIFDTDYEEVLDFPMPGRSGRVGYTMEF</sequence>
<dbReference type="AlphaFoldDB" id="U7DB77"/>
<keyword evidence="7 10" id="KW-0472">Membrane</keyword>
<keyword evidence="2 10" id="KW-0813">Transport</keyword>
<keyword evidence="8 16" id="KW-0675">Receptor</keyword>
<evidence type="ECO:0000256" key="3">
    <source>
        <dbReference type="ARBA" id="ARBA00022452"/>
    </source>
</evidence>
<evidence type="ECO:0000256" key="7">
    <source>
        <dbReference type="ARBA" id="ARBA00023136"/>
    </source>
</evidence>
<dbReference type="Pfam" id="PF07715">
    <property type="entry name" value="Plug"/>
    <property type="match status" value="1"/>
</dbReference>
<dbReference type="STRING" id="1313304.CALK_1332"/>
<comment type="subcellular location">
    <subcellularLocation>
        <location evidence="1 10">Cell outer membrane</location>
        <topology evidence="1 10">Multi-pass membrane protein</topology>
    </subcellularLocation>
</comment>
<organism evidence="16 17">
    <name type="scientific">Chitinivibrio alkaliphilus ACht1</name>
    <dbReference type="NCBI Taxonomy" id="1313304"/>
    <lineage>
        <taxon>Bacteria</taxon>
        <taxon>Pseudomonadati</taxon>
        <taxon>Fibrobacterota</taxon>
        <taxon>Chitinivibrionia</taxon>
        <taxon>Chitinivibrionales</taxon>
        <taxon>Chitinivibrionaceae</taxon>
        <taxon>Chitinivibrio</taxon>
    </lineage>
</organism>
<dbReference type="PANTHER" id="PTHR30069:SF29">
    <property type="entry name" value="HEMOGLOBIN AND HEMOGLOBIN-HAPTOGLOBIN-BINDING PROTEIN 1-RELATED"/>
    <property type="match status" value="1"/>
</dbReference>
<evidence type="ECO:0000256" key="1">
    <source>
        <dbReference type="ARBA" id="ARBA00004571"/>
    </source>
</evidence>
<dbReference type="GO" id="GO:0015344">
    <property type="term" value="F:siderophore uptake transmembrane transporter activity"/>
    <property type="evidence" value="ECO:0007669"/>
    <property type="project" value="TreeGrafter"/>
</dbReference>
<dbReference type="SUPFAM" id="SSF56935">
    <property type="entry name" value="Porins"/>
    <property type="match status" value="1"/>
</dbReference>
<dbReference type="InterPro" id="IPR012910">
    <property type="entry name" value="Plug_dom"/>
</dbReference>
<evidence type="ECO:0000256" key="13">
    <source>
        <dbReference type="SAM" id="SignalP"/>
    </source>
</evidence>
<dbReference type="GO" id="GO:0044718">
    <property type="term" value="P:siderophore transmembrane transport"/>
    <property type="evidence" value="ECO:0007669"/>
    <property type="project" value="TreeGrafter"/>
</dbReference>
<comment type="caution">
    <text evidence="16">The sequence shown here is derived from an EMBL/GenBank/DDBJ whole genome shotgun (WGS) entry which is preliminary data.</text>
</comment>
<dbReference type="PANTHER" id="PTHR30069">
    <property type="entry name" value="TONB-DEPENDENT OUTER MEMBRANE RECEPTOR"/>
    <property type="match status" value="1"/>
</dbReference>
<dbReference type="PROSITE" id="PS52016">
    <property type="entry name" value="TONB_DEPENDENT_REC_3"/>
    <property type="match status" value="1"/>
</dbReference>
<evidence type="ECO:0000256" key="9">
    <source>
        <dbReference type="ARBA" id="ARBA00023237"/>
    </source>
</evidence>
<keyword evidence="3 10" id="KW-1134">Transmembrane beta strand</keyword>
<gene>
    <name evidence="16" type="ORF">CALK_1332</name>
</gene>
<feature type="domain" description="TonB-dependent receptor-like beta-barrel" evidence="14">
    <location>
        <begin position="255"/>
        <end position="671"/>
    </location>
</feature>
<evidence type="ECO:0000313" key="17">
    <source>
        <dbReference type="Proteomes" id="UP000017148"/>
    </source>
</evidence>
<keyword evidence="9 10" id="KW-0998">Cell outer membrane</keyword>
<keyword evidence="17" id="KW-1185">Reference proteome</keyword>
<keyword evidence="4 10" id="KW-0812">Transmembrane</keyword>
<accession>U7DB77</accession>
<keyword evidence="6 11" id="KW-0798">TonB box</keyword>